<dbReference type="EMBL" id="JABSTV010001254">
    <property type="protein sequence ID" value="KAH7939340.1"/>
    <property type="molecule type" value="Genomic_DNA"/>
</dbReference>
<keyword evidence="3" id="KW-0812">Transmembrane</keyword>
<proteinExistence type="predicted"/>
<dbReference type="SUPFAM" id="SSF53474">
    <property type="entry name" value="alpha/beta-Hydrolases"/>
    <property type="match status" value="1"/>
</dbReference>
<dbReference type="InterPro" id="IPR002018">
    <property type="entry name" value="CarbesteraseB"/>
</dbReference>
<feature type="domain" description="Carboxylesterase type B" evidence="4">
    <location>
        <begin position="68"/>
        <end position="217"/>
    </location>
</feature>
<dbReference type="InterPro" id="IPR029058">
    <property type="entry name" value="AB_hydrolase_fold"/>
</dbReference>
<feature type="region of interest" description="Disordered" evidence="2">
    <location>
        <begin position="1"/>
        <end position="20"/>
    </location>
</feature>
<dbReference type="VEuPathDB" id="VectorBase:RSAN_057129"/>
<evidence type="ECO:0000313" key="6">
    <source>
        <dbReference type="Proteomes" id="UP000821837"/>
    </source>
</evidence>
<dbReference type="Proteomes" id="UP000821837">
    <property type="component" value="Chromosome 8"/>
</dbReference>
<dbReference type="PANTHER" id="PTHR45237:SF2">
    <property type="entry name" value="POSSIBLE PARA-NITROBENZYL ESTERASE"/>
    <property type="match status" value="1"/>
</dbReference>
<organism evidence="5 6">
    <name type="scientific">Rhipicephalus sanguineus</name>
    <name type="common">Brown dog tick</name>
    <name type="synonym">Ixodes sanguineus</name>
    <dbReference type="NCBI Taxonomy" id="34632"/>
    <lineage>
        <taxon>Eukaryota</taxon>
        <taxon>Metazoa</taxon>
        <taxon>Ecdysozoa</taxon>
        <taxon>Arthropoda</taxon>
        <taxon>Chelicerata</taxon>
        <taxon>Arachnida</taxon>
        <taxon>Acari</taxon>
        <taxon>Parasitiformes</taxon>
        <taxon>Ixodida</taxon>
        <taxon>Ixodoidea</taxon>
        <taxon>Ixodidae</taxon>
        <taxon>Rhipicephalinae</taxon>
        <taxon>Rhipicephalus</taxon>
        <taxon>Rhipicephalus</taxon>
    </lineage>
</organism>
<accession>A0A9D4SQ74</accession>
<evidence type="ECO:0000256" key="1">
    <source>
        <dbReference type="ARBA" id="ARBA00023180"/>
    </source>
</evidence>
<comment type="caution">
    <text evidence="5">The sequence shown here is derived from an EMBL/GenBank/DDBJ whole genome shotgun (WGS) entry which is preliminary data.</text>
</comment>
<sequence>MYPLQRLQESKGRMPPSLRSTGVRDDFKSSNFAENRRRLFVAAVLSVFILNAMAVMWLLMRALDSEDTYVMVPLLGAFRGLRAMVENQPVYMFRGIPFARSPEGMLRFADASVLSGMNRTNVDARIPKPGCVQKPYMVIRSNEGTTEDCLHLNVWTPCTESAVPGCRKTVLVFFHAIEFQIGDNNYYDGRWLAGLGHLVVVAPNFRLGAFGFLNIGKPLQL</sequence>
<feature type="transmembrane region" description="Helical" evidence="3">
    <location>
        <begin position="39"/>
        <end position="60"/>
    </location>
</feature>
<evidence type="ECO:0000313" key="5">
    <source>
        <dbReference type="EMBL" id="KAH7939340.1"/>
    </source>
</evidence>
<gene>
    <name evidence="5" type="ORF">HPB52_011347</name>
</gene>
<name>A0A9D4SQ74_RHISA</name>
<reference evidence="5" key="1">
    <citation type="journal article" date="2020" name="Cell">
        <title>Large-Scale Comparative Analyses of Tick Genomes Elucidate Their Genetic Diversity and Vector Capacities.</title>
        <authorList>
            <consortium name="Tick Genome and Microbiome Consortium (TIGMIC)"/>
            <person name="Jia N."/>
            <person name="Wang J."/>
            <person name="Shi W."/>
            <person name="Du L."/>
            <person name="Sun Y."/>
            <person name="Zhan W."/>
            <person name="Jiang J.F."/>
            <person name="Wang Q."/>
            <person name="Zhang B."/>
            <person name="Ji P."/>
            <person name="Bell-Sakyi L."/>
            <person name="Cui X.M."/>
            <person name="Yuan T.T."/>
            <person name="Jiang B.G."/>
            <person name="Yang W.F."/>
            <person name="Lam T.T."/>
            <person name="Chang Q.C."/>
            <person name="Ding S.J."/>
            <person name="Wang X.J."/>
            <person name="Zhu J.G."/>
            <person name="Ruan X.D."/>
            <person name="Zhao L."/>
            <person name="Wei J.T."/>
            <person name="Ye R.Z."/>
            <person name="Que T.C."/>
            <person name="Du C.H."/>
            <person name="Zhou Y.H."/>
            <person name="Cheng J.X."/>
            <person name="Dai P.F."/>
            <person name="Guo W.B."/>
            <person name="Han X.H."/>
            <person name="Huang E.J."/>
            <person name="Li L.F."/>
            <person name="Wei W."/>
            <person name="Gao Y.C."/>
            <person name="Liu J.Z."/>
            <person name="Shao H.Z."/>
            <person name="Wang X."/>
            <person name="Wang C.C."/>
            <person name="Yang T.C."/>
            <person name="Huo Q.B."/>
            <person name="Li W."/>
            <person name="Chen H.Y."/>
            <person name="Chen S.E."/>
            <person name="Zhou L.G."/>
            <person name="Ni X.B."/>
            <person name="Tian J.H."/>
            <person name="Sheng Y."/>
            <person name="Liu T."/>
            <person name="Pan Y.S."/>
            <person name="Xia L.Y."/>
            <person name="Li J."/>
            <person name="Zhao F."/>
            <person name="Cao W.C."/>
        </authorList>
    </citation>
    <scope>NUCLEOTIDE SEQUENCE</scope>
    <source>
        <strain evidence="5">Rsan-2018</strain>
    </source>
</reference>
<evidence type="ECO:0000259" key="4">
    <source>
        <dbReference type="Pfam" id="PF00135"/>
    </source>
</evidence>
<keyword evidence="1" id="KW-0325">Glycoprotein</keyword>
<dbReference type="AlphaFoldDB" id="A0A9D4SQ74"/>
<keyword evidence="6" id="KW-1185">Reference proteome</keyword>
<keyword evidence="3" id="KW-1133">Transmembrane helix</keyword>
<dbReference type="Gene3D" id="3.40.50.1820">
    <property type="entry name" value="alpha/beta hydrolase"/>
    <property type="match status" value="1"/>
</dbReference>
<reference evidence="5" key="2">
    <citation type="submission" date="2021-09" db="EMBL/GenBank/DDBJ databases">
        <authorList>
            <person name="Jia N."/>
            <person name="Wang J."/>
            <person name="Shi W."/>
            <person name="Du L."/>
            <person name="Sun Y."/>
            <person name="Zhan W."/>
            <person name="Jiang J."/>
            <person name="Wang Q."/>
            <person name="Zhang B."/>
            <person name="Ji P."/>
            <person name="Sakyi L.B."/>
            <person name="Cui X."/>
            <person name="Yuan T."/>
            <person name="Jiang B."/>
            <person name="Yang W."/>
            <person name="Lam T.T.-Y."/>
            <person name="Chang Q."/>
            <person name="Ding S."/>
            <person name="Wang X."/>
            <person name="Zhu J."/>
            <person name="Ruan X."/>
            <person name="Zhao L."/>
            <person name="Wei J."/>
            <person name="Que T."/>
            <person name="Du C."/>
            <person name="Cheng J."/>
            <person name="Dai P."/>
            <person name="Han X."/>
            <person name="Huang E."/>
            <person name="Gao Y."/>
            <person name="Liu J."/>
            <person name="Shao H."/>
            <person name="Ye R."/>
            <person name="Li L."/>
            <person name="Wei W."/>
            <person name="Wang X."/>
            <person name="Wang C."/>
            <person name="Huo Q."/>
            <person name="Li W."/>
            <person name="Guo W."/>
            <person name="Chen H."/>
            <person name="Chen S."/>
            <person name="Zhou L."/>
            <person name="Zhou L."/>
            <person name="Ni X."/>
            <person name="Tian J."/>
            <person name="Zhou Y."/>
            <person name="Sheng Y."/>
            <person name="Liu T."/>
            <person name="Pan Y."/>
            <person name="Xia L."/>
            <person name="Li J."/>
            <person name="Zhao F."/>
            <person name="Cao W."/>
        </authorList>
    </citation>
    <scope>NUCLEOTIDE SEQUENCE</scope>
    <source>
        <strain evidence="5">Rsan-2018</strain>
        <tissue evidence="5">Larvae</tissue>
    </source>
</reference>
<dbReference type="PANTHER" id="PTHR45237">
    <property type="entry name" value="POSSIBLE PARA-NITROBENZYL ESTERASE"/>
    <property type="match status" value="1"/>
</dbReference>
<evidence type="ECO:0000256" key="2">
    <source>
        <dbReference type="SAM" id="MobiDB-lite"/>
    </source>
</evidence>
<dbReference type="Pfam" id="PF00135">
    <property type="entry name" value="COesterase"/>
    <property type="match status" value="1"/>
</dbReference>
<protein>
    <recommendedName>
        <fullName evidence="4">Carboxylesterase type B domain-containing protein</fullName>
    </recommendedName>
</protein>
<evidence type="ECO:0000256" key="3">
    <source>
        <dbReference type="SAM" id="Phobius"/>
    </source>
</evidence>
<keyword evidence="3" id="KW-0472">Membrane</keyword>